<dbReference type="InterPro" id="IPR005467">
    <property type="entry name" value="His_kinase_dom"/>
</dbReference>
<feature type="transmembrane region" description="Helical" evidence="14">
    <location>
        <begin position="73"/>
        <end position="93"/>
    </location>
</feature>
<evidence type="ECO:0000256" key="7">
    <source>
        <dbReference type="ARBA" id="ARBA00022692"/>
    </source>
</evidence>
<feature type="domain" description="Histidine kinase" evidence="15">
    <location>
        <begin position="462"/>
        <end position="557"/>
    </location>
</feature>
<dbReference type="SMART" id="SM00065">
    <property type="entry name" value="GAF"/>
    <property type="match status" value="1"/>
</dbReference>
<keyword evidence="7 14" id="KW-0812">Transmembrane</keyword>
<keyword evidence="12" id="KW-0902">Two-component regulatory system</keyword>
<evidence type="ECO:0000256" key="1">
    <source>
        <dbReference type="ARBA" id="ARBA00000085"/>
    </source>
</evidence>
<evidence type="ECO:0000256" key="8">
    <source>
        <dbReference type="ARBA" id="ARBA00022741"/>
    </source>
</evidence>
<keyword evidence="10" id="KW-0067">ATP-binding</keyword>
<comment type="caution">
    <text evidence="16">The sequence shown here is derived from an EMBL/GenBank/DDBJ whole genome shotgun (WGS) entry which is preliminary data.</text>
</comment>
<evidence type="ECO:0000256" key="5">
    <source>
        <dbReference type="ARBA" id="ARBA00022553"/>
    </source>
</evidence>
<gene>
    <name evidence="16" type="ORF">EV210_10720</name>
</gene>
<keyword evidence="4" id="KW-1003">Cell membrane</keyword>
<feature type="transmembrane region" description="Helical" evidence="14">
    <location>
        <begin position="42"/>
        <end position="61"/>
    </location>
</feature>
<sequence>MRFDLVLDLSGDMALLALAAYLIGRSRLIANCVNQPLHFRSWFVLTSIFSVLSMFGTYNGIPIEGALANTRLIGTLMGGILGGPLVGFSVGAVSGLHRYLIGGFTAEACGVASALGGLLAGLIRDRVGLGNMTWKTAGAIAIMAELVQKGMVLIFSKPFAAAWALESEIALPTTMVSVLGTVVFMFILKDIQVQQEVHGAKAADLSLAIASRTLPYLRHGLNAKSAEETANIIFQLTKVDAVSITDKEQVLAFVGKGDDHHKAGEPIITRSTKRTIDNGELSIIRTPEDRGCPIPGCPLRSGVVAPLLAHGDVVGTIKLSRAKEAGIGEMDVQLARGIAQLLSVQIELAEIDEQRKMRERAELKALSAQINPHFLFNTLNIIMSFCRTNPELARELLGHLGTTLKYSFARHGDFVTIAEEMEEIKAYLEIVKSRFGSRLTIAMEIQDAVLSATIPVLAVQPLVENAVQHGLFPKLSECHLSITALQEEDSVCISVFDNGIGMEEGKVKHLFAETAEGIGVQNVHKRLKAIYGKEYGLNLDSRPGVGTWATIRIPCSKEAAAYEN</sequence>
<dbReference type="Gene3D" id="3.30.450.40">
    <property type="match status" value="1"/>
</dbReference>
<keyword evidence="11 14" id="KW-1133">Transmembrane helix</keyword>
<keyword evidence="8" id="KW-0547">Nucleotide-binding</keyword>
<feature type="transmembrane region" description="Helical" evidence="14">
    <location>
        <begin position="99"/>
        <end position="122"/>
    </location>
</feature>
<evidence type="ECO:0000256" key="10">
    <source>
        <dbReference type="ARBA" id="ARBA00022840"/>
    </source>
</evidence>
<dbReference type="PANTHER" id="PTHR34220:SF7">
    <property type="entry name" value="SENSOR HISTIDINE KINASE YPDA"/>
    <property type="match status" value="1"/>
</dbReference>
<evidence type="ECO:0000256" key="12">
    <source>
        <dbReference type="ARBA" id="ARBA00023012"/>
    </source>
</evidence>
<evidence type="ECO:0000256" key="6">
    <source>
        <dbReference type="ARBA" id="ARBA00022679"/>
    </source>
</evidence>
<dbReference type="InterPro" id="IPR036890">
    <property type="entry name" value="HATPase_C_sf"/>
</dbReference>
<dbReference type="PROSITE" id="PS50109">
    <property type="entry name" value="HIS_KIN"/>
    <property type="match status" value="1"/>
</dbReference>
<protein>
    <recommendedName>
        <fullName evidence="3">histidine kinase</fullName>
        <ecNumber evidence="3">2.7.13.3</ecNumber>
    </recommendedName>
</protein>
<dbReference type="Pfam" id="PF02518">
    <property type="entry name" value="HATPase_c"/>
    <property type="match status" value="1"/>
</dbReference>
<dbReference type="EMBL" id="SLUI01000007">
    <property type="protein sequence ID" value="TCL36758.1"/>
    <property type="molecule type" value="Genomic_DNA"/>
</dbReference>
<evidence type="ECO:0000256" key="2">
    <source>
        <dbReference type="ARBA" id="ARBA00004651"/>
    </source>
</evidence>
<comment type="catalytic activity">
    <reaction evidence="1">
        <text>ATP + protein L-histidine = ADP + protein N-phospho-L-histidine.</text>
        <dbReference type="EC" id="2.7.13.3"/>
    </reaction>
</comment>
<dbReference type="Gene3D" id="3.30.565.10">
    <property type="entry name" value="Histidine kinase-like ATPase, C-terminal domain"/>
    <property type="match status" value="1"/>
</dbReference>
<dbReference type="AlphaFoldDB" id="A0A4R1Q688"/>
<dbReference type="Gene3D" id="1.10.1760.20">
    <property type="match status" value="1"/>
</dbReference>
<evidence type="ECO:0000259" key="15">
    <source>
        <dbReference type="PROSITE" id="PS50109"/>
    </source>
</evidence>
<dbReference type="PANTHER" id="PTHR34220">
    <property type="entry name" value="SENSOR HISTIDINE KINASE YPDA"/>
    <property type="match status" value="1"/>
</dbReference>
<keyword evidence="17" id="KW-1185">Reference proteome</keyword>
<reference evidence="16 17" key="1">
    <citation type="submission" date="2019-03" db="EMBL/GenBank/DDBJ databases">
        <title>Genomic Encyclopedia of Type Strains, Phase IV (KMG-IV): sequencing the most valuable type-strain genomes for metagenomic binning, comparative biology and taxonomic classification.</title>
        <authorList>
            <person name="Goeker M."/>
        </authorList>
    </citation>
    <scope>NUCLEOTIDE SEQUENCE [LARGE SCALE GENOMIC DNA]</scope>
    <source>
        <strain evidence="16 17">DSM 15969</strain>
    </source>
</reference>
<accession>A0A4R1Q688</accession>
<dbReference type="SUPFAM" id="SSF55781">
    <property type="entry name" value="GAF domain-like"/>
    <property type="match status" value="1"/>
</dbReference>
<dbReference type="GO" id="GO:0000155">
    <property type="term" value="F:phosphorelay sensor kinase activity"/>
    <property type="evidence" value="ECO:0007669"/>
    <property type="project" value="InterPro"/>
</dbReference>
<keyword evidence="5" id="KW-0597">Phosphoprotein</keyword>
<dbReference type="OrthoDB" id="9809348at2"/>
<keyword evidence="6" id="KW-0808">Transferase</keyword>
<evidence type="ECO:0000256" key="13">
    <source>
        <dbReference type="ARBA" id="ARBA00023136"/>
    </source>
</evidence>
<organism evidence="16 17">
    <name type="scientific">Anaerospora hongkongensis</name>
    <dbReference type="NCBI Taxonomy" id="244830"/>
    <lineage>
        <taxon>Bacteria</taxon>
        <taxon>Bacillati</taxon>
        <taxon>Bacillota</taxon>
        <taxon>Negativicutes</taxon>
        <taxon>Selenomonadales</taxon>
        <taxon>Sporomusaceae</taxon>
        <taxon>Anaerospora</taxon>
    </lineage>
</organism>
<dbReference type="Pfam" id="PF15714">
    <property type="entry name" value="SpoVT_C"/>
    <property type="match status" value="1"/>
</dbReference>
<dbReference type="GO" id="GO:0005524">
    <property type="term" value="F:ATP binding"/>
    <property type="evidence" value="ECO:0007669"/>
    <property type="project" value="UniProtKB-KW"/>
</dbReference>
<dbReference type="InterPro" id="IPR003018">
    <property type="entry name" value="GAF"/>
</dbReference>
<dbReference type="RefSeq" id="WP_132080159.1">
    <property type="nucleotide sequence ID" value="NZ_SLUI01000007.1"/>
</dbReference>
<evidence type="ECO:0000313" key="17">
    <source>
        <dbReference type="Proteomes" id="UP000295063"/>
    </source>
</evidence>
<evidence type="ECO:0000256" key="9">
    <source>
        <dbReference type="ARBA" id="ARBA00022777"/>
    </source>
</evidence>
<dbReference type="GO" id="GO:0005886">
    <property type="term" value="C:plasma membrane"/>
    <property type="evidence" value="ECO:0007669"/>
    <property type="project" value="UniProtKB-SubCell"/>
</dbReference>
<dbReference type="InterPro" id="IPR010559">
    <property type="entry name" value="Sig_transdc_His_kin_internal"/>
</dbReference>
<dbReference type="GO" id="GO:0071555">
    <property type="term" value="P:cell wall organization"/>
    <property type="evidence" value="ECO:0007669"/>
    <property type="project" value="InterPro"/>
</dbReference>
<dbReference type="InterPro" id="IPR029016">
    <property type="entry name" value="GAF-like_dom_sf"/>
</dbReference>
<dbReference type="InterPro" id="IPR011620">
    <property type="entry name" value="Sig_transdc_His_kinase_LytS_TM"/>
</dbReference>
<dbReference type="Pfam" id="PF06580">
    <property type="entry name" value="His_kinase"/>
    <property type="match status" value="1"/>
</dbReference>
<evidence type="ECO:0000256" key="11">
    <source>
        <dbReference type="ARBA" id="ARBA00022989"/>
    </source>
</evidence>
<evidence type="ECO:0000256" key="4">
    <source>
        <dbReference type="ARBA" id="ARBA00022475"/>
    </source>
</evidence>
<comment type="subcellular location">
    <subcellularLocation>
        <location evidence="2">Cell membrane</location>
        <topology evidence="2">Multi-pass membrane protein</topology>
    </subcellularLocation>
</comment>
<dbReference type="EC" id="2.7.13.3" evidence="3"/>
<dbReference type="InterPro" id="IPR050640">
    <property type="entry name" value="Bact_2-comp_sensor_kinase"/>
</dbReference>
<keyword evidence="9 16" id="KW-0418">Kinase</keyword>
<evidence type="ECO:0000313" key="16">
    <source>
        <dbReference type="EMBL" id="TCL36758.1"/>
    </source>
</evidence>
<dbReference type="InterPro" id="IPR003594">
    <property type="entry name" value="HATPase_dom"/>
</dbReference>
<dbReference type="SUPFAM" id="SSF55874">
    <property type="entry name" value="ATPase domain of HSP90 chaperone/DNA topoisomerase II/histidine kinase"/>
    <property type="match status" value="1"/>
</dbReference>
<evidence type="ECO:0000256" key="14">
    <source>
        <dbReference type="SAM" id="Phobius"/>
    </source>
</evidence>
<keyword evidence="13 14" id="KW-0472">Membrane</keyword>
<name>A0A4R1Q688_9FIRM</name>
<evidence type="ECO:0000256" key="3">
    <source>
        <dbReference type="ARBA" id="ARBA00012438"/>
    </source>
</evidence>
<dbReference type="Proteomes" id="UP000295063">
    <property type="component" value="Unassembled WGS sequence"/>
</dbReference>
<proteinExistence type="predicted"/>
<dbReference type="Pfam" id="PF07694">
    <property type="entry name" value="5TM-5TMR_LYT"/>
    <property type="match status" value="1"/>
</dbReference>